<feature type="non-terminal residue" evidence="1">
    <location>
        <position position="17"/>
    </location>
</feature>
<sequence length="17" mass="1986">MPRLKESRLETLECAPL</sequence>
<dbReference type="AlphaFoldDB" id="A0A392U7P2"/>
<protein>
    <submittedName>
        <fullName evidence="1">Uncharacterized protein</fullName>
    </submittedName>
</protein>
<proteinExistence type="predicted"/>
<evidence type="ECO:0000313" key="2">
    <source>
        <dbReference type="Proteomes" id="UP000265520"/>
    </source>
</evidence>
<reference evidence="1 2" key="1">
    <citation type="journal article" date="2018" name="Front. Plant Sci.">
        <title>Red Clover (Trifolium pratense) and Zigzag Clover (T. medium) - A Picture of Genomic Similarities and Differences.</title>
        <authorList>
            <person name="Dluhosova J."/>
            <person name="Istvanek J."/>
            <person name="Nedelnik J."/>
            <person name="Repkova J."/>
        </authorList>
    </citation>
    <scope>NUCLEOTIDE SEQUENCE [LARGE SCALE GENOMIC DNA]</scope>
    <source>
        <strain evidence="2">cv. 10/8</strain>
        <tissue evidence="1">Leaf</tissue>
    </source>
</reference>
<evidence type="ECO:0000313" key="1">
    <source>
        <dbReference type="EMBL" id="MCI69402.1"/>
    </source>
</evidence>
<organism evidence="1 2">
    <name type="scientific">Trifolium medium</name>
    <dbReference type="NCBI Taxonomy" id="97028"/>
    <lineage>
        <taxon>Eukaryota</taxon>
        <taxon>Viridiplantae</taxon>
        <taxon>Streptophyta</taxon>
        <taxon>Embryophyta</taxon>
        <taxon>Tracheophyta</taxon>
        <taxon>Spermatophyta</taxon>
        <taxon>Magnoliopsida</taxon>
        <taxon>eudicotyledons</taxon>
        <taxon>Gunneridae</taxon>
        <taxon>Pentapetalae</taxon>
        <taxon>rosids</taxon>
        <taxon>fabids</taxon>
        <taxon>Fabales</taxon>
        <taxon>Fabaceae</taxon>
        <taxon>Papilionoideae</taxon>
        <taxon>50 kb inversion clade</taxon>
        <taxon>NPAAA clade</taxon>
        <taxon>Hologalegina</taxon>
        <taxon>IRL clade</taxon>
        <taxon>Trifolieae</taxon>
        <taxon>Trifolium</taxon>
    </lineage>
</organism>
<name>A0A392U7P2_9FABA</name>
<dbReference type="Proteomes" id="UP000265520">
    <property type="component" value="Unassembled WGS sequence"/>
</dbReference>
<dbReference type="EMBL" id="LXQA010755337">
    <property type="protein sequence ID" value="MCI69402.1"/>
    <property type="molecule type" value="Genomic_DNA"/>
</dbReference>
<accession>A0A392U7P2</accession>
<comment type="caution">
    <text evidence="1">The sequence shown here is derived from an EMBL/GenBank/DDBJ whole genome shotgun (WGS) entry which is preliminary data.</text>
</comment>
<keyword evidence="2" id="KW-1185">Reference proteome</keyword>